<evidence type="ECO:0000313" key="4">
    <source>
        <dbReference type="Proteomes" id="UP001211044"/>
    </source>
</evidence>
<dbReference type="InterPro" id="IPR019949">
    <property type="entry name" value="CmoO-like"/>
</dbReference>
<dbReference type="Proteomes" id="UP001211044">
    <property type="component" value="Chromosome"/>
</dbReference>
<dbReference type="InterPro" id="IPR011251">
    <property type="entry name" value="Luciferase-like_dom"/>
</dbReference>
<dbReference type="SUPFAM" id="SSF51679">
    <property type="entry name" value="Bacterial luciferase-like"/>
    <property type="match status" value="1"/>
</dbReference>
<dbReference type="Gene3D" id="3.20.20.30">
    <property type="entry name" value="Luciferase-like domain"/>
    <property type="match status" value="1"/>
</dbReference>
<gene>
    <name evidence="3" type="ORF">PIG85_00480</name>
</gene>
<dbReference type="AlphaFoldDB" id="A0AB38XPK4"/>
<dbReference type="GO" id="GO:0016705">
    <property type="term" value="F:oxidoreductase activity, acting on paired donors, with incorporation or reduction of molecular oxygen"/>
    <property type="evidence" value="ECO:0007669"/>
    <property type="project" value="InterPro"/>
</dbReference>
<dbReference type="EMBL" id="CP116394">
    <property type="protein sequence ID" value="WCE46154.1"/>
    <property type="molecule type" value="Genomic_DNA"/>
</dbReference>
<organism evidence="3 4">
    <name type="scientific">Winkia neuii subsp. anitrata</name>
    <dbReference type="NCBI Taxonomy" id="29318"/>
    <lineage>
        <taxon>Bacteria</taxon>
        <taxon>Bacillati</taxon>
        <taxon>Actinomycetota</taxon>
        <taxon>Actinomycetes</taxon>
        <taxon>Actinomycetales</taxon>
        <taxon>Actinomycetaceae</taxon>
        <taxon>Winkia</taxon>
    </lineage>
</organism>
<sequence length="359" mass="38776">MAKQNRVPLSILDLVPVSEGMTRKQALDNSVEVAKVADQTGYNRYWVAEHHGSLAFMASATSLLLGRAAEHTSRIRLGSGGVMMPNHTPLMVAEYYGTLATLYPDRIDLGLGRAPGTDPVTAAALNRGQADLRSFGRDVQELANYLADADPNEYATQVRGAEAGALGLPFAPERPLTRVRAIPGQGTKVPLWMLGSSTGGAKVAAKLGLPFSFASHFAPAAMDAALSIYRADFECESPTKQIEKPYAMAGINVMVAPTQEEAEFLYTTSLQMQSRIRRGRAGQLPAPTHDLEGTLGPAEASLVRHLPSVSAIGTPDQVTEKMQAFVDEFALDELIVICYAYDPQLRLRSLRMLSEAWFG</sequence>
<dbReference type="InterPro" id="IPR050766">
    <property type="entry name" value="Bact_Lucif_Oxidored"/>
</dbReference>
<evidence type="ECO:0000313" key="3">
    <source>
        <dbReference type="EMBL" id="WCE46154.1"/>
    </source>
</evidence>
<comment type="similarity">
    <text evidence="1">To bacterial alkanal monooxygenase alpha and beta chains.</text>
</comment>
<accession>A0AB38XPK4</accession>
<dbReference type="GO" id="GO:0005829">
    <property type="term" value="C:cytosol"/>
    <property type="evidence" value="ECO:0007669"/>
    <property type="project" value="TreeGrafter"/>
</dbReference>
<dbReference type="PANTHER" id="PTHR30137">
    <property type="entry name" value="LUCIFERASE-LIKE MONOOXYGENASE"/>
    <property type="match status" value="1"/>
</dbReference>
<name>A0AB38XPK4_9ACTO</name>
<dbReference type="KEGG" id="wne:PIG85_00480"/>
<feature type="domain" description="Luciferase-like" evidence="2">
    <location>
        <begin position="11"/>
        <end position="327"/>
    </location>
</feature>
<evidence type="ECO:0000256" key="1">
    <source>
        <dbReference type="ARBA" id="ARBA00007789"/>
    </source>
</evidence>
<dbReference type="CDD" id="cd00347">
    <property type="entry name" value="Flavin_utilizing_monoxygenases"/>
    <property type="match status" value="1"/>
</dbReference>
<dbReference type="Pfam" id="PF00296">
    <property type="entry name" value="Bac_luciferase"/>
    <property type="match status" value="1"/>
</dbReference>
<protein>
    <submittedName>
        <fullName evidence="3">LLM class flavin-dependent oxidoreductase</fullName>
    </submittedName>
</protein>
<dbReference type="RefSeq" id="WP_004807013.1">
    <property type="nucleotide sequence ID" value="NZ_CP116394.1"/>
</dbReference>
<dbReference type="NCBIfam" id="TIGR03558">
    <property type="entry name" value="oxido_grp_1"/>
    <property type="match status" value="1"/>
</dbReference>
<proteinExistence type="predicted"/>
<dbReference type="FunFam" id="3.20.20.30:FF:000002">
    <property type="entry name" value="LLM class flavin-dependent oxidoreductase"/>
    <property type="match status" value="1"/>
</dbReference>
<dbReference type="PANTHER" id="PTHR30137:SF6">
    <property type="entry name" value="LUCIFERASE-LIKE MONOOXYGENASE"/>
    <property type="match status" value="1"/>
</dbReference>
<dbReference type="InterPro" id="IPR036661">
    <property type="entry name" value="Luciferase-like_sf"/>
</dbReference>
<evidence type="ECO:0000259" key="2">
    <source>
        <dbReference type="Pfam" id="PF00296"/>
    </source>
</evidence>
<reference evidence="3" key="1">
    <citation type="submission" date="2023-01" db="EMBL/GenBank/DDBJ databases">
        <title>Comparative Genomic Analysis of the Clinically-Derived Winkia Strain NY0527 Provides Evidence into the Taxonomic Reassignment of Winkia neuii and Characterizes Their Virulence Traits.</title>
        <authorList>
            <person name="Cai X."/>
            <person name="Peng Y."/>
            <person name="Li M."/>
            <person name="Qiu Y."/>
            <person name="Wang Y."/>
            <person name="Xu L."/>
            <person name="Hou Q."/>
        </authorList>
    </citation>
    <scope>NUCLEOTIDE SEQUENCE</scope>
    <source>
        <strain evidence="3">NY0527</strain>
    </source>
</reference>